<dbReference type="EMBL" id="CAMPGE010007268">
    <property type="protein sequence ID" value="CAI2366189.1"/>
    <property type="molecule type" value="Genomic_DNA"/>
</dbReference>
<dbReference type="AlphaFoldDB" id="A0AAD1X7N4"/>
<sequence>MASSSFDNQYTNFISICKGVQAKDPSMQPRVPHPHLVQHSMAIIVRLRKNRSGYRTESTEYIPPNYTEQAEVIVPDANPEEVDENDNSMVYQIDPGFIKLMPKLTEEKVMAKTILELKNRSVGVLPTADIDSHFYSQPDFSPSDCSVEYLLLRRTNDPDYNEESKDNRDTIFQGYTSLPGGVHIYGENSLDAVVRNTYEQTGYDLTDHEKFCLVGQSTKKHIIRYLPNKRVVVAKAFIFCQLVPDVIPIRNPPPVPGIVSMYMWSHLDFLYHADVSKHVEYREVTSEILKRSFNHVKLAQLRIANAENYELVEVVRDPKKCDPMFSLCGATLGMLLALYDVAPDVYDKSKYAPLVRKQFSIQLKRFNPAYFGRFGDFISKHTVHNYLINLDKKLKSDYEERDAEINYLYIYPTLIGTASLFYLIRRARNGKQKMKAKI</sequence>
<dbReference type="SUPFAM" id="SSF55811">
    <property type="entry name" value="Nudix"/>
    <property type="match status" value="1"/>
</dbReference>
<keyword evidence="1" id="KW-1133">Transmembrane helix</keyword>
<accession>A0AAD1X7N4</accession>
<dbReference type="InterPro" id="IPR015797">
    <property type="entry name" value="NUDIX_hydrolase-like_dom_sf"/>
</dbReference>
<dbReference type="Gene3D" id="3.90.79.10">
    <property type="entry name" value="Nucleoside Triphosphate Pyrophosphohydrolase"/>
    <property type="match status" value="1"/>
</dbReference>
<keyword evidence="4" id="KW-1185">Reference proteome</keyword>
<evidence type="ECO:0000259" key="2">
    <source>
        <dbReference type="PROSITE" id="PS51462"/>
    </source>
</evidence>
<name>A0AAD1X7N4_EUPCR</name>
<keyword evidence="1" id="KW-0472">Membrane</keyword>
<gene>
    <name evidence="3" type="ORF">ECRASSUSDP1_LOCUS7460</name>
</gene>
<evidence type="ECO:0000313" key="3">
    <source>
        <dbReference type="EMBL" id="CAI2366189.1"/>
    </source>
</evidence>
<keyword evidence="1" id="KW-0812">Transmembrane</keyword>
<feature type="transmembrane region" description="Helical" evidence="1">
    <location>
        <begin position="407"/>
        <end position="424"/>
    </location>
</feature>
<dbReference type="InterPro" id="IPR000086">
    <property type="entry name" value="NUDIX_hydrolase_dom"/>
</dbReference>
<protein>
    <recommendedName>
        <fullName evidence="2">Nudix hydrolase domain-containing protein</fullName>
    </recommendedName>
</protein>
<comment type="caution">
    <text evidence="3">The sequence shown here is derived from an EMBL/GenBank/DDBJ whole genome shotgun (WGS) entry which is preliminary data.</text>
</comment>
<dbReference type="PROSITE" id="PS51462">
    <property type="entry name" value="NUDIX"/>
    <property type="match status" value="1"/>
</dbReference>
<proteinExistence type="predicted"/>
<organism evidence="3 4">
    <name type="scientific">Euplotes crassus</name>
    <dbReference type="NCBI Taxonomy" id="5936"/>
    <lineage>
        <taxon>Eukaryota</taxon>
        <taxon>Sar</taxon>
        <taxon>Alveolata</taxon>
        <taxon>Ciliophora</taxon>
        <taxon>Intramacronucleata</taxon>
        <taxon>Spirotrichea</taxon>
        <taxon>Hypotrichia</taxon>
        <taxon>Euplotida</taxon>
        <taxon>Euplotidae</taxon>
        <taxon>Moneuplotes</taxon>
    </lineage>
</organism>
<evidence type="ECO:0000256" key="1">
    <source>
        <dbReference type="SAM" id="Phobius"/>
    </source>
</evidence>
<dbReference type="Proteomes" id="UP001295684">
    <property type="component" value="Unassembled WGS sequence"/>
</dbReference>
<feature type="domain" description="Nudix hydrolase" evidence="2">
    <location>
        <begin position="117"/>
        <end position="290"/>
    </location>
</feature>
<reference evidence="3" key="1">
    <citation type="submission" date="2023-07" db="EMBL/GenBank/DDBJ databases">
        <authorList>
            <consortium name="AG Swart"/>
            <person name="Singh M."/>
            <person name="Singh A."/>
            <person name="Seah K."/>
            <person name="Emmerich C."/>
        </authorList>
    </citation>
    <scope>NUCLEOTIDE SEQUENCE</scope>
    <source>
        <strain evidence="3">DP1</strain>
    </source>
</reference>
<evidence type="ECO:0000313" key="4">
    <source>
        <dbReference type="Proteomes" id="UP001295684"/>
    </source>
</evidence>